<organism evidence="2 3">
    <name type="scientific">Shewanella gelidii</name>
    <dbReference type="NCBI Taxonomy" id="1642821"/>
    <lineage>
        <taxon>Bacteria</taxon>
        <taxon>Pseudomonadati</taxon>
        <taxon>Pseudomonadota</taxon>
        <taxon>Gammaproteobacteria</taxon>
        <taxon>Alteromonadales</taxon>
        <taxon>Shewanellaceae</taxon>
        <taxon>Shewanella</taxon>
    </lineage>
</organism>
<keyword evidence="1" id="KW-0732">Signal</keyword>
<proteinExistence type="predicted"/>
<keyword evidence="3" id="KW-1185">Reference proteome</keyword>
<dbReference type="EMBL" id="BMPZ01000006">
    <property type="protein sequence ID" value="GGI84869.1"/>
    <property type="molecule type" value="Genomic_DNA"/>
</dbReference>
<name>A0A917NB75_9GAMM</name>
<accession>A0A917NB75</accession>
<evidence type="ECO:0000313" key="3">
    <source>
        <dbReference type="Proteomes" id="UP000613743"/>
    </source>
</evidence>
<dbReference type="RefSeq" id="WP_188921008.1">
    <property type="nucleotide sequence ID" value="NZ_BMPZ01000006.1"/>
</dbReference>
<feature type="chain" id="PRO_5036803547" description="DUF3015 domain-containing protein" evidence="1">
    <location>
        <begin position="26"/>
        <end position="117"/>
    </location>
</feature>
<evidence type="ECO:0008006" key="4">
    <source>
        <dbReference type="Google" id="ProtNLM"/>
    </source>
</evidence>
<dbReference type="AlphaFoldDB" id="A0A917NB75"/>
<sequence>MKKSVGKAAWVGGVLLAMMSMGAVATGGGGSGYAGSYSVTQDNLAASWNGQSGIQQAAVGGVQAQWHADTCGQLTAQVNNLSGWGAIGNAEQFSGKRAIQLTQSDHCTTGYAAVSHR</sequence>
<evidence type="ECO:0000256" key="1">
    <source>
        <dbReference type="SAM" id="SignalP"/>
    </source>
</evidence>
<feature type="signal peptide" evidence="1">
    <location>
        <begin position="1"/>
        <end position="25"/>
    </location>
</feature>
<reference evidence="2" key="2">
    <citation type="submission" date="2020-09" db="EMBL/GenBank/DDBJ databases">
        <authorList>
            <person name="Sun Q."/>
            <person name="Ohkuma M."/>
        </authorList>
    </citation>
    <scope>NUCLEOTIDE SEQUENCE</scope>
    <source>
        <strain evidence="2">JCM 30804</strain>
    </source>
</reference>
<gene>
    <name evidence="2" type="ORF">GCM10009332_22760</name>
</gene>
<protein>
    <recommendedName>
        <fullName evidence="4">DUF3015 domain-containing protein</fullName>
    </recommendedName>
</protein>
<comment type="caution">
    <text evidence="2">The sequence shown here is derived from an EMBL/GenBank/DDBJ whole genome shotgun (WGS) entry which is preliminary data.</text>
</comment>
<dbReference type="Proteomes" id="UP000613743">
    <property type="component" value="Unassembled WGS sequence"/>
</dbReference>
<reference evidence="2" key="1">
    <citation type="journal article" date="2014" name="Int. J. Syst. Evol. Microbiol.">
        <title>Complete genome sequence of Corynebacterium casei LMG S-19264T (=DSM 44701T), isolated from a smear-ripened cheese.</title>
        <authorList>
            <consortium name="US DOE Joint Genome Institute (JGI-PGF)"/>
            <person name="Walter F."/>
            <person name="Albersmeier A."/>
            <person name="Kalinowski J."/>
            <person name="Ruckert C."/>
        </authorList>
    </citation>
    <scope>NUCLEOTIDE SEQUENCE</scope>
    <source>
        <strain evidence="2">JCM 30804</strain>
    </source>
</reference>
<evidence type="ECO:0000313" key="2">
    <source>
        <dbReference type="EMBL" id="GGI84869.1"/>
    </source>
</evidence>